<dbReference type="PANTHER" id="PTHR43429:SF1">
    <property type="entry name" value="NAD(P)H SULFUR OXIDOREDUCTASE (COA-DEPENDENT)"/>
    <property type="match status" value="1"/>
</dbReference>
<dbReference type="PRINTS" id="PR00368">
    <property type="entry name" value="FADPNR"/>
</dbReference>
<evidence type="ECO:0000256" key="1">
    <source>
        <dbReference type="ARBA" id="ARBA00001974"/>
    </source>
</evidence>
<dbReference type="Proteomes" id="UP000671879">
    <property type="component" value="Chromosome"/>
</dbReference>
<evidence type="ECO:0000256" key="2">
    <source>
        <dbReference type="ARBA" id="ARBA00009130"/>
    </source>
</evidence>
<name>A0A9Q7AQ60_9BACT</name>
<evidence type="ECO:0000256" key="6">
    <source>
        <dbReference type="ARBA" id="ARBA00023284"/>
    </source>
</evidence>
<comment type="similarity">
    <text evidence="2">Belongs to the class-III pyridine nucleotide-disulfide oxidoreductase family.</text>
</comment>
<evidence type="ECO:0000256" key="5">
    <source>
        <dbReference type="ARBA" id="ARBA00023002"/>
    </source>
</evidence>
<dbReference type="InterPro" id="IPR023753">
    <property type="entry name" value="FAD/NAD-binding_dom"/>
</dbReference>
<dbReference type="Pfam" id="PF07992">
    <property type="entry name" value="Pyr_redox_2"/>
    <property type="match status" value="1"/>
</dbReference>
<gene>
    <name evidence="9" type="ORF">KAR29_06125</name>
</gene>
<keyword evidence="6" id="KW-0676">Redox-active center</keyword>
<dbReference type="SUPFAM" id="SSF51905">
    <property type="entry name" value="FAD/NAD(P)-binding domain"/>
    <property type="match status" value="1"/>
</dbReference>
<reference evidence="10" key="1">
    <citation type="submission" date="2021-04" db="EMBL/GenBank/DDBJ databases">
        <title>A novel Synergistetes isolate from a pyrite-forming mixed culture.</title>
        <authorList>
            <person name="Bunk B."/>
            <person name="Sproer C."/>
            <person name="Spring S."/>
            <person name="Pester M."/>
        </authorList>
    </citation>
    <scope>NUCLEOTIDE SEQUENCE [LARGE SCALE GENOMIC DNA]</scope>
    <source>
        <strain evidence="10">J.5.4.2-T.3.5.2</strain>
    </source>
</reference>
<dbReference type="PANTHER" id="PTHR43429">
    <property type="entry name" value="PYRIDINE NUCLEOTIDE-DISULFIDE OXIDOREDUCTASE DOMAIN-CONTAINING"/>
    <property type="match status" value="1"/>
</dbReference>
<evidence type="ECO:0000313" key="10">
    <source>
        <dbReference type="Proteomes" id="UP000671879"/>
    </source>
</evidence>
<feature type="domain" description="FAD/NAD(P)-binding" evidence="8">
    <location>
        <begin position="1"/>
        <end position="308"/>
    </location>
</feature>
<comment type="cofactor">
    <cofactor evidence="1">
        <name>FAD</name>
        <dbReference type="ChEBI" id="CHEBI:57692"/>
    </cofactor>
</comment>
<proteinExistence type="inferred from homology"/>
<dbReference type="EMBL" id="CP072943">
    <property type="protein sequence ID" value="QTX33442.1"/>
    <property type="molecule type" value="Genomic_DNA"/>
</dbReference>
<dbReference type="SUPFAM" id="SSF55424">
    <property type="entry name" value="FAD/NAD-linked reductases, dimerisation (C-terminal) domain"/>
    <property type="match status" value="1"/>
</dbReference>
<keyword evidence="3" id="KW-0285">Flavoprotein</keyword>
<dbReference type="KEGG" id="aram:KAR29_06125"/>
<dbReference type="PRINTS" id="PR00411">
    <property type="entry name" value="PNDRDTASEI"/>
</dbReference>
<dbReference type="InterPro" id="IPR036188">
    <property type="entry name" value="FAD/NAD-bd_sf"/>
</dbReference>
<evidence type="ECO:0000256" key="3">
    <source>
        <dbReference type="ARBA" id="ARBA00022630"/>
    </source>
</evidence>
<keyword evidence="4" id="KW-0274">FAD</keyword>
<evidence type="ECO:0000259" key="7">
    <source>
        <dbReference type="Pfam" id="PF02852"/>
    </source>
</evidence>
<dbReference type="Pfam" id="PF02852">
    <property type="entry name" value="Pyr_redox_dim"/>
    <property type="match status" value="1"/>
</dbReference>
<feature type="domain" description="Pyridine nucleotide-disulphide oxidoreductase dimerisation" evidence="7">
    <location>
        <begin position="331"/>
        <end position="432"/>
    </location>
</feature>
<dbReference type="InterPro" id="IPR004099">
    <property type="entry name" value="Pyr_nucl-diS_OxRdtase_dimer"/>
</dbReference>
<dbReference type="InterPro" id="IPR050260">
    <property type="entry name" value="FAD-bd_OxRdtase"/>
</dbReference>
<dbReference type="AlphaFoldDB" id="A0A9Q7AQ60"/>
<evidence type="ECO:0000256" key="4">
    <source>
        <dbReference type="ARBA" id="ARBA00022827"/>
    </source>
</evidence>
<dbReference type="Gene3D" id="3.50.50.60">
    <property type="entry name" value="FAD/NAD(P)-binding domain"/>
    <property type="match status" value="2"/>
</dbReference>
<protein>
    <submittedName>
        <fullName evidence="9">FAD-dependent oxidoreductase</fullName>
    </submittedName>
</protein>
<evidence type="ECO:0000259" key="8">
    <source>
        <dbReference type="Pfam" id="PF07992"/>
    </source>
</evidence>
<evidence type="ECO:0000313" key="9">
    <source>
        <dbReference type="EMBL" id="QTX33442.1"/>
    </source>
</evidence>
<accession>A0A9Q7AQ60</accession>
<dbReference type="RefSeq" id="WP_274374729.1">
    <property type="nucleotide sequence ID" value="NZ_CP072943.1"/>
</dbReference>
<keyword evidence="10" id="KW-1185">Reference proteome</keyword>
<dbReference type="InterPro" id="IPR016156">
    <property type="entry name" value="FAD/NAD-linked_Rdtase_dimer_sf"/>
</dbReference>
<keyword evidence="5" id="KW-0560">Oxidoreductase</keyword>
<organism evidence="9 10">
    <name type="scientific">Aminithiophilus ramosus</name>
    <dbReference type="NCBI Taxonomy" id="3029084"/>
    <lineage>
        <taxon>Bacteria</taxon>
        <taxon>Thermotogati</taxon>
        <taxon>Synergistota</taxon>
        <taxon>Synergistia</taxon>
        <taxon>Synergistales</taxon>
        <taxon>Aminithiophilaceae</taxon>
        <taxon>Aminithiophilus</taxon>
    </lineage>
</organism>
<dbReference type="GO" id="GO:0016491">
    <property type="term" value="F:oxidoreductase activity"/>
    <property type="evidence" value="ECO:0007669"/>
    <property type="project" value="UniProtKB-KW"/>
</dbReference>
<sequence length="445" mass="48772">MKVIVIGNNHAGTAAVTHLRKFYPEAEVVSYDRSDNISFLACGIALWVGGTIRDPKGLFYATPEGLKEMGVKVNMGCEVTSVDFDAKTVRGTILATGEAFADRYDKLILATGSRPIMPPIEGVDLDGVMFSKLYQDAQTIVDRLRIPEVRKVVVVGAGYIGVELVEAFRRLGREVTLIEATDRVLSSYFDPEFTEELETRLRERGVQVRTAEKVLKLLGDSRGRVRRVVTDRGEYEADLVILCVGFRPDSDLYRGKLETLPNGALLTDAYMRTSDADVLACGDCVAVRSNVCDGPAYIALATNAVRTGILCAANVAEPKVPFPGVQGSNAIKVYDYNLASTGFSETVARARGLDVKSSFLEDASRPEFMPSSDRVKVKVVYDAATRRLLGAQISSKGDYTLAIHTFSLAIQKHMTVDEFALVDFFFLPHFNKPLSWLTAVALEAK</sequence>